<organism evidence="2 3">
    <name type="scientific">Sphingomonas pokkalii</name>
    <dbReference type="NCBI Taxonomy" id="2175090"/>
    <lineage>
        <taxon>Bacteria</taxon>
        <taxon>Pseudomonadati</taxon>
        <taxon>Pseudomonadota</taxon>
        <taxon>Alphaproteobacteria</taxon>
        <taxon>Sphingomonadales</taxon>
        <taxon>Sphingomonadaceae</taxon>
        <taxon>Sphingomonas</taxon>
    </lineage>
</organism>
<dbReference type="AlphaFoldDB" id="A0A2U0SHF6"/>
<sequence>MTRFTLAIAATLFAAAPAFAADEANSRSFTRDGVTYVYTSTAQGSAQVLEGTTKPSNQRFRLVVRNGWVDGNAAGTHVSFRVPKVEKVQVAQR</sequence>
<proteinExistence type="predicted"/>
<evidence type="ECO:0000313" key="3">
    <source>
        <dbReference type="Proteomes" id="UP000245890"/>
    </source>
</evidence>
<keyword evidence="3" id="KW-1185">Reference proteome</keyword>
<protein>
    <submittedName>
        <fullName evidence="2">Uncharacterized protein</fullName>
    </submittedName>
</protein>
<feature type="chain" id="PRO_5015688209" evidence="1">
    <location>
        <begin position="21"/>
        <end position="93"/>
    </location>
</feature>
<name>A0A2U0SHF6_9SPHN</name>
<dbReference type="EMBL" id="QENQ01000001">
    <property type="protein sequence ID" value="PVX30745.1"/>
    <property type="molecule type" value="Genomic_DNA"/>
</dbReference>
<evidence type="ECO:0000256" key="1">
    <source>
        <dbReference type="SAM" id="SignalP"/>
    </source>
</evidence>
<accession>A0A2U0SHF6</accession>
<comment type="caution">
    <text evidence="2">The sequence shown here is derived from an EMBL/GenBank/DDBJ whole genome shotgun (WGS) entry which is preliminary data.</text>
</comment>
<dbReference type="Proteomes" id="UP000245890">
    <property type="component" value="Unassembled WGS sequence"/>
</dbReference>
<dbReference type="RefSeq" id="WP_116470152.1">
    <property type="nucleotide sequence ID" value="NZ_QENQ01000001.1"/>
</dbReference>
<dbReference type="OrthoDB" id="7572491at2"/>
<feature type="signal peptide" evidence="1">
    <location>
        <begin position="1"/>
        <end position="20"/>
    </location>
</feature>
<gene>
    <name evidence="2" type="ORF">DD559_16550</name>
</gene>
<evidence type="ECO:0000313" key="2">
    <source>
        <dbReference type="EMBL" id="PVX30745.1"/>
    </source>
</evidence>
<reference evidence="2 3" key="1">
    <citation type="submission" date="2018-05" db="EMBL/GenBank/DDBJ databases">
        <title>Description of Sphingomonas pokkalii sp nov, isolated from the rhizosphere of saline tolerant pokkali rice and its draft genome analysis.</title>
        <authorList>
            <person name="Menon R."/>
            <person name="Kumari S."/>
            <person name="Rameshkumar N."/>
        </authorList>
    </citation>
    <scope>NUCLEOTIDE SEQUENCE [LARGE SCALE GENOMIC DNA]</scope>
    <source>
        <strain evidence="2 3">L3B27</strain>
    </source>
</reference>
<keyword evidence="1" id="KW-0732">Signal</keyword>